<accession>A0AAD7CUK8</accession>
<sequence>MGVLCTFDTPEQWSQSGQTGGAVDFIPESTCGFCTYRPYIPLPQAPLLYELLTRDPSAGQYGDVLQTLGVIHDTHLRILMGMHKEDRESLLERYVPSRLTQFGCIELTQLLHEFAETHVWAPLTLKTIARKGETFEGFLSRPSTCGKLSARSMRLSQAEYDVLSAQIKLQVTYFLDIDRAFEKQDPAQVQALVNAMRDDYPFVKRYEQAWPIYVIVKRLLATPGTFDRVIEASMQTPDCSFQYTKSQCQSRRSQHLPPIALAPIRILTASTPAPRQHICPRLAQYLNSAGPEHAYVSPTARDLLSSLQMDEELCPVLFHLGVHDDAKFDAVKRMKAHRKAQLIGQNDLELTAVQRVVLYMIFDG</sequence>
<gene>
    <name evidence="1" type="ORF">B0H17DRAFT_1211720</name>
</gene>
<organism evidence="1 2">
    <name type="scientific">Mycena rosella</name>
    <name type="common">Pink bonnet</name>
    <name type="synonym">Agaricus rosellus</name>
    <dbReference type="NCBI Taxonomy" id="1033263"/>
    <lineage>
        <taxon>Eukaryota</taxon>
        <taxon>Fungi</taxon>
        <taxon>Dikarya</taxon>
        <taxon>Basidiomycota</taxon>
        <taxon>Agaricomycotina</taxon>
        <taxon>Agaricomycetes</taxon>
        <taxon>Agaricomycetidae</taxon>
        <taxon>Agaricales</taxon>
        <taxon>Marasmiineae</taxon>
        <taxon>Mycenaceae</taxon>
        <taxon>Mycena</taxon>
    </lineage>
</organism>
<protein>
    <submittedName>
        <fullName evidence="1">Uncharacterized protein</fullName>
    </submittedName>
</protein>
<keyword evidence="2" id="KW-1185">Reference proteome</keyword>
<reference evidence="1" key="1">
    <citation type="submission" date="2023-03" db="EMBL/GenBank/DDBJ databases">
        <title>Massive genome expansion in bonnet fungi (Mycena s.s.) driven by repeated elements and novel gene families across ecological guilds.</title>
        <authorList>
            <consortium name="Lawrence Berkeley National Laboratory"/>
            <person name="Harder C.B."/>
            <person name="Miyauchi S."/>
            <person name="Viragh M."/>
            <person name="Kuo A."/>
            <person name="Thoen E."/>
            <person name="Andreopoulos B."/>
            <person name="Lu D."/>
            <person name="Skrede I."/>
            <person name="Drula E."/>
            <person name="Henrissat B."/>
            <person name="Morin E."/>
            <person name="Kohler A."/>
            <person name="Barry K."/>
            <person name="LaButti K."/>
            <person name="Morin E."/>
            <person name="Salamov A."/>
            <person name="Lipzen A."/>
            <person name="Mereny Z."/>
            <person name="Hegedus B."/>
            <person name="Baldrian P."/>
            <person name="Stursova M."/>
            <person name="Weitz H."/>
            <person name="Taylor A."/>
            <person name="Grigoriev I.V."/>
            <person name="Nagy L.G."/>
            <person name="Martin F."/>
            <person name="Kauserud H."/>
        </authorList>
    </citation>
    <scope>NUCLEOTIDE SEQUENCE</scope>
    <source>
        <strain evidence="1">CBHHK067</strain>
    </source>
</reference>
<evidence type="ECO:0000313" key="2">
    <source>
        <dbReference type="Proteomes" id="UP001221757"/>
    </source>
</evidence>
<dbReference type="Proteomes" id="UP001221757">
    <property type="component" value="Unassembled WGS sequence"/>
</dbReference>
<evidence type="ECO:0000313" key="1">
    <source>
        <dbReference type="EMBL" id="KAJ7663001.1"/>
    </source>
</evidence>
<name>A0AAD7CUK8_MYCRO</name>
<comment type="caution">
    <text evidence="1">The sequence shown here is derived from an EMBL/GenBank/DDBJ whole genome shotgun (WGS) entry which is preliminary data.</text>
</comment>
<dbReference type="AlphaFoldDB" id="A0AAD7CUK8"/>
<dbReference type="EMBL" id="JARKIE010000235">
    <property type="protein sequence ID" value="KAJ7663001.1"/>
    <property type="molecule type" value="Genomic_DNA"/>
</dbReference>
<proteinExistence type="predicted"/>